<keyword evidence="3" id="KW-1185">Reference proteome</keyword>
<dbReference type="EMBL" id="KL974675">
    <property type="protein sequence ID" value="KFK23850.1"/>
    <property type="molecule type" value="Genomic_DNA"/>
</dbReference>
<keyword evidence="1" id="KW-0472">Membrane</keyword>
<evidence type="ECO:0000256" key="1">
    <source>
        <dbReference type="SAM" id="Phobius"/>
    </source>
</evidence>
<evidence type="ECO:0000313" key="2">
    <source>
        <dbReference type="EMBL" id="KFK23850.1"/>
    </source>
</evidence>
<dbReference type="Gramene" id="KFK23850">
    <property type="protein sequence ID" value="KFK23850"/>
    <property type="gene ID" value="AALP_AAs58461U000100"/>
</dbReference>
<proteinExistence type="predicted"/>
<name>A0A087G1U8_ARAAL</name>
<sequence>MDEIVATAEIPCEPLMILVVLCILDLSIGSTSCPISRSIMMKLTILAPLVCIMGSKQKKK</sequence>
<organism evidence="2 3">
    <name type="scientific">Arabis alpina</name>
    <name type="common">Alpine rock-cress</name>
    <dbReference type="NCBI Taxonomy" id="50452"/>
    <lineage>
        <taxon>Eukaryota</taxon>
        <taxon>Viridiplantae</taxon>
        <taxon>Streptophyta</taxon>
        <taxon>Embryophyta</taxon>
        <taxon>Tracheophyta</taxon>
        <taxon>Spermatophyta</taxon>
        <taxon>Magnoliopsida</taxon>
        <taxon>eudicotyledons</taxon>
        <taxon>Gunneridae</taxon>
        <taxon>Pentapetalae</taxon>
        <taxon>rosids</taxon>
        <taxon>malvids</taxon>
        <taxon>Brassicales</taxon>
        <taxon>Brassicaceae</taxon>
        <taxon>Arabideae</taxon>
        <taxon>Arabis</taxon>
    </lineage>
</organism>
<dbReference type="AlphaFoldDB" id="A0A087G1U8"/>
<keyword evidence="1" id="KW-1133">Transmembrane helix</keyword>
<keyword evidence="1" id="KW-0812">Transmembrane</keyword>
<evidence type="ECO:0000313" key="3">
    <source>
        <dbReference type="Proteomes" id="UP000029120"/>
    </source>
</evidence>
<gene>
    <name evidence="2" type="ORF">AALP_AAs58461U000100</name>
</gene>
<dbReference type="Proteomes" id="UP000029120">
    <property type="component" value="Unassembled WGS sequence"/>
</dbReference>
<protein>
    <submittedName>
        <fullName evidence="2">Uncharacterized protein</fullName>
    </submittedName>
</protein>
<accession>A0A087G1U8</accession>
<reference evidence="3" key="1">
    <citation type="journal article" date="2015" name="Nat. Plants">
        <title>Genome expansion of Arabis alpina linked with retrotransposition and reduced symmetric DNA methylation.</title>
        <authorList>
            <person name="Willing E.M."/>
            <person name="Rawat V."/>
            <person name="Mandakova T."/>
            <person name="Maumus F."/>
            <person name="James G.V."/>
            <person name="Nordstroem K.J."/>
            <person name="Becker C."/>
            <person name="Warthmann N."/>
            <person name="Chica C."/>
            <person name="Szarzynska B."/>
            <person name="Zytnicki M."/>
            <person name="Albani M.C."/>
            <person name="Kiefer C."/>
            <person name="Bergonzi S."/>
            <person name="Castaings L."/>
            <person name="Mateos J.L."/>
            <person name="Berns M.C."/>
            <person name="Bujdoso N."/>
            <person name="Piofczyk T."/>
            <person name="de Lorenzo L."/>
            <person name="Barrero-Sicilia C."/>
            <person name="Mateos I."/>
            <person name="Piednoel M."/>
            <person name="Hagmann J."/>
            <person name="Chen-Min-Tao R."/>
            <person name="Iglesias-Fernandez R."/>
            <person name="Schuster S.C."/>
            <person name="Alonso-Blanco C."/>
            <person name="Roudier F."/>
            <person name="Carbonero P."/>
            <person name="Paz-Ares J."/>
            <person name="Davis S.J."/>
            <person name="Pecinka A."/>
            <person name="Quesneville H."/>
            <person name="Colot V."/>
            <person name="Lysak M.A."/>
            <person name="Weigel D."/>
            <person name="Coupland G."/>
            <person name="Schneeberger K."/>
        </authorList>
    </citation>
    <scope>NUCLEOTIDE SEQUENCE [LARGE SCALE GENOMIC DNA]</scope>
    <source>
        <strain evidence="3">cv. Pajares</strain>
    </source>
</reference>
<feature type="transmembrane region" description="Helical" evidence="1">
    <location>
        <begin position="15"/>
        <end position="35"/>
    </location>
</feature>